<comment type="caution">
    <text evidence="15">The sequence shown here is derived from an EMBL/GenBank/DDBJ whole genome shotgun (WGS) entry which is preliminary data.</text>
</comment>
<dbReference type="PANTHER" id="PTHR32179">
    <property type="entry name" value="NICOTINATE-NUCLEOTIDE PYROPHOSPHORYLASE [CARBOXYLATING]"/>
    <property type="match status" value="1"/>
</dbReference>
<dbReference type="SUPFAM" id="SSF54675">
    <property type="entry name" value="Nicotinate/Quinolinate PRTase N-terminal domain-like"/>
    <property type="match status" value="1"/>
</dbReference>
<evidence type="ECO:0000256" key="12">
    <source>
        <dbReference type="PIRNR" id="PIRNR006250"/>
    </source>
</evidence>
<dbReference type="GO" id="GO:0034213">
    <property type="term" value="P:quinolinate catabolic process"/>
    <property type="evidence" value="ECO:0007669"/>
    <property type="project" value="TreeGrafter"/>
</dbReference>
<keyword evidence="7 12" id="KW-0328">Glycosyltransferase</keyword>
<dbReference type="Proteomes" id="UP000664073">
    <property type="component" value="Unassembled WGS sequence"/>
</dbReference>
<dbReference type="GO" id="GO:0005737">
    <property type="term" value="C:cytoplasm"/>
    <property type="evidence" value="ECO:0007669"/>
    <property type="project" value="TreeGrafter"/>
</dbReference>
<feature type="domain" description="Quinolinate phosphoribosyl transferase C-terminal" evidence="13">
    <location>
        <begin position="110"/>
        <end position="275"/>
    </location>
</feature>
<dbReference type="InterPro" id="IPR013785">
    <property type="entry name" value="Aldolase_TIM"/>
</dbReference>
<dbReference type="EMBL" id="JAFVMH010000004">
    <property type="protein sequence ID" value="MBO1325517.1"/>
    <property type="molecule type" value="Genomic_DNA"/>
</dbReference>
<evidence type="ECO:0000313" key="16">
    <source>
        <dbReference type="Proteomes" id="UP000664073"/>
    </source>
</evidence>
<evidence type="ECO:0000256" key="8">
    <source>
        <dbReference type="ARBA" id="ARBA00022679"/>
    </source>
</evidence>
<dbReference type="FunFam" id="3.90.1170.20:FF:000001">
    <property type="entry name" value="Nicotinate-nucleotide diphosphorylase (Carboxylating)"/>
    <property type="match status" value="1"/>
</dbReference>
<evidence type="ECO:0000256" key="9">
    <source>
        <dbReference type="ARBA" id="ARBA00033102"/>
    </source>
</evidence>
<name>A0A939HL52_9PROT</name>
<organism evidence="15 16">
    <name type="scientific">Acetobacter garciniae</name>
    <dbReference type="NCBI Taxonomy" id="2817435"/>
    <lineage>
        <taxon>Bacteria</taxon>
        <taxon>Pseudomonadati</taxon>
        <taxon>Pseudomonadota</taxon>
        <taxon>Alphaproteobacteria</taxon>
        <taxon>Acetobacterales</taxon>
        <taxon>Acetobacteraceae</taxon>
        <taxon>Acetobacter</taxon>
    </lineage>
</organism>
<reference evidence="15" key="1">
    <citation type="submission" date="2021-03" db="EMBL/GenBank/DDBJ databases">
        <title>The complete genome sequence of Acetobacter sp. TBRC 12339.</title>
        <authorList>
            <person name="Charoenyingcharoen P."/>
            <person name="Yukphan P."/>
        </authorList>
    </citation>
    <scope>NUCLEOTIDE SEQUENCE</scope>
    <source>
        <strain evidence="15">TBRC 12339</strain>
    </source>
</reference>
<dbReference type="PIRSF" id="PIRSF006250">
    <property type="entry name" value="NadC_ModD"/>
    <property type="match status" value="1"/>
</dbReference>
<protein>
    <recommendedName>
        <fullName evidence="11">Probable nicotinate-nucleotide pyrophosphorylase [carboxylating]</fullName>
        <ecNumber evidence="5">2.4.2.19</ecNumber>
    </recommendedName>
    <alternativeName>
        <fullName evidence="9">Quinolinate phosphoribosyltransferase [decarboxylating]</fullName>
    </alternativeName>
</protein>
<evidence type="ECO:0000256" key="2">
    <source>
        <dbReference type="ARBA" id="ARBA00004893"/>
    </source>
</evidence>
<evidence type="ECO:0000256" key="6">
    <source>
        <dbReference type="ARBA" id="ARBA00022642"/>
    </source>
</evidence>
<keyword evidence="8 12" id="KW-0808">Transferase</keyword>
<evidence type="ECO:0000256" key="1">
    <source>
        <dbReference type="ARBA" id="ARBA00003237"/>
    </source>
</evidence>
<evidence type="ECO:0000256" key="4">
    <source>
        <dbReference type="ARBA" id="ARBA00011218"/>
    </source>
</evidence>
<keyword evidence="16" id="KW-1185">Reference proteome</keyword>
<dbReference type="GO" id="GO:0004514">
    <property type="term" value="F:nicotinate-nucleotide diphosphorylase (carboxylating) activity"/>
    <property type="evidence" value="ECO:0007669"/>
    <property type="project" value="UniProtKB-EC"/>
</dbReference>
<dbReference type="Pfam" id="PF01729">
    <property type="entry name" value="QRPTase_C"/>
    <property type="match status" value="1"/>
</dbReference>
<evidence type="ECO:0000256" key="5">
    <source>
        <dbReference type="ARBA" id="ARBA00011944"/>
    </source>
</evidence>
<dbReference type="CDD" id="cd01572">
    <property type="entry name" value="QPRTase"/>
    <property type="match status" value="1"/>
</dbReference>
<dbReference type="GO" id="GO:0009435">
    <property type="term" value="P:NAD+ biosynthetic process"/>
    <property type="evidence" value="ECO:0007669"/>
    <property type="project" value="InterPro"/>
</dbReference>
<evidence type="ECO:0000256" key="3">
    <source>
        <dbReference type="ARBA" id="ARBA00009400"/>
    </source>
</evidence>
<dbReference type="FunFam" id="3.20.20.70:FF:000030">
    <property type="entry name" value="Nicotinate-nucleotide pyrophosphorylase, carboxylating"/>
    <property type="match status" value="1"/>
</dbReference>
<accession>A0A939HL52</accession>
<dbReference type="Gene3D" id="3.90.1170.20">
    <property type="entry name" value="Quinolinate phosphoribosyl transferase, N-terminal domain"/>
    <property type="match status" value="1"/>
</dbReference>
<comment type="catalytic activity">
    <reaction evidence="10">
        <text>nicotinate beta-D-ribonucleotide + CO2 + diphosphate = quinolinate + 5-phospho-alpha-D-ribose 1-diphosphate + 2 H(+)</text>
        <dbReference type="Rhea" id="RHEA:12733"/>
        <dbReference type="ChEBI" id="CHEBI:15378"/>
        <dbReference type="ChEBI" id="CHEBI:16526"/>
        <dbReference type="ChEBI" id="CHEBI:29959"/>
        <dbReference type="ChEBI" id="CHEBI:33019"/>
        <dbReference type="ChEBI" id="CHEBI:57502"/>
        <dbReference type="ChEBI" id="CHEBI:58017"/>
        <dbReference type="EC" id="2.4.2.19"/>
    </reaction>
</comment>
<dbReference type="InterPro" id="IPR022412">
    <property type="entry name" value="Quinolinate_PRibosylTrfase_N"/>
</dbReference>
<dbReference type="Pfam" id="PF02749">
    <property type="entry name" value="QRPTase_N"/>
    <property type="match status" value="1"/>
</dbReference>
<dbReference type="Gene3D" id="3.20.20.70">
    <property type="entry name" value="Aldolase class I"/>
    <property type="match status" value="1"/>
</dbReference>
<dbReference type="AlphaFoldDB" id="A0A939HL52"/>
<evidence type="ECO:0000259" key="14">
    <source>
        <dbReference type="Pfam" id="PF02749"/>
    </source>
</evidence>
<sequence length="284" mass="30689">MYDHFTLLKMIDTWLMEDIGQFDLTAQLMVAPETIGTFVMNAREAMTVSGVDVAAAVFSRYAPQCQVTTCCRDGDTLARGDILLSVTGPAQYLLTAERTALNIVQRLSGIATETARYVRELDGTGVKLLDTRKTTPGLRMLEKHAAYCGGALNHRLALDSGIMLKDNHIAVSGGITAAVARARALAPTLTRIEVECDRLEQVHEAVATDVDIIMLDNMSLEDMREAVRVVNGRAKVEASGGITFETIRAVAQTGVDYVSSSRPFQSARAVDIGLDEPKAVTEPG</sequence>
<evidence type="ECO:0000259" key="13">
    <source>
        <dbReference type="Pfam" id="PF01729"/>
    </source>
</evidence>
<dbReference type="EC" id="2.4.2.19" evidence="5"/>
<evidence type="ECO:0000256" key="11">
    <source>
        <dbReference type="ARBA" id="ARBA00069173"/>
    </source>
</evidence>
<comment type="pathway">
    <text evidence="2">Cofactor biosynthesis; NAD(+) biosynthesis; nicotinate D-ribonucleotide from quinolinate: step 1/1.</text>
</comment>
<comment type="function">
    <text evidence="1">Involved in the catabolism of quinolinic acid (QA).</text>
</comment>
<gene>
    <name evidence="15" type="primary">nadC</name>
    <name evidence="15" type="ORF">J2D77_10180</name>
</gene>
<evidence type="ECO:0000256" key="7">
    <source>
        <dbReference type="ARBA" id="ARBA00022676"/>
    </source>
</evidence>
<dbReference type="NCBIfam" id="TIGR00078">
    <property type="entry name" value="nadC"/>
    <property type="match status" value="1"/>
</dbReference>
<evidence type="ECO:0000256" key="10">
    <source>
        <dbReference type="ARBA" id="ARBA00047445"/>
    </source>
</evidence>
<dbReference type="InterPro" id="IPR037128">
    <property type="entry name" value="Quinolinate_PRibosylTase_N_sf"/>
</dbReference>
<dbReference type="RefSeq" id="WP_207846174.1">
    <property type="nucleotide sequence ID" value="NZ_JAFVMH010000004.1"/>
</dbReference>
<dbReference type="InterPro" id="IPR027277">
    <property type="entry name" value="NadC/ModD"/>
</dbReference>
<dbReference type="SUPFAM" id="SSF51690">
    <property type="entry name" value="Nicotinate/Quinolinate PRTase C-terminal domain-like"/>
    <property type="match status" value="1"/>
</dbReference>
<dbReference type="InterPro" id="IPR036068">
    <property type="entry name" value="Nicotinate_pribotase-like_C"/>
</dbReference>
<keyword evidence="6" id="KW-0662">Pyridine nucleotide biosynthesis</keyword>
<comment type="similarity">
    <text evidence="3 12">Belongs to the NadC/ModD family.</text>
</comment>
<dbReference type="InterPro" id="IPR002638">
    <property type="entry name" value="Quinolinate_PRibosylTrfase_C"/>
</dbReference>
<dbReference type="PANTHER" id="PTHR32179:SF3">
    <property type="entry name" value="NICOTINATE-NUCLEOTIDE PYROPHOSPHORYLASE [CARBOXYLATING]"/>
    <property type="match status" value="1"/>
</dbReference>
<evidence type="ECO:0000313" key="15">
    <source>
        <dbReference type="EMBL" id="MBO1325517.1"/>
    </source>
</evidence>
<feature type="domain" description="Quinolinate phosphoribosyl transferase N-terminal" evidence="14">
    <location>
        <begin position="23"/>
        <end position="108"/>
    </location>
</feature>
<proteinExistence type="inferred from homology"/>
<comment type="subunit">
    <text evidence="4">Hexamer formed by 3 homodimers.</text>
</comment>
<dbReference type="InterPro" id="IPR004393">
    <property type="entry name" value="NadC"/>
</dbReference>